<dbReference type="RefSeq" id="WP_057753402.1">
    <property type="nucleotide sequence ID" value="NZ_JQBP01000001.1"/>
</dbReference>
<dbReference type="Pfam" id="PF22515">
    <property type="entry name" value="DUF6996"/>
    <property type="match status" value="1"/>
</dbReference>
<dbReference type="InterPro" id="IPR054266">
    <property type="entry name" value="DUF6997"/>
</dbReference>
<dbReference type="EMBL" id="JQBP01000001">
    <property type="protein sequence ID" value="KRN75658.1"/>
    <property type="molecule type" value="Genomic_DNA"/>
</dbReference>
<accession>A0A0R2JMK3</accession>
<evidence type="ECO:0000259" key="2">
    <source>
        <dbReference type="Pfam" id="PF22518"/>
    </source>
</evidence>
<evidence type="ECO:0000313" key="4">
    <source>
        <dbReference type="EMBL" id="KRN75658.1"/>
    </source>
</evidence>
<dbReference type="Proteomes" id="UP000051655">
    <property type="component" value="Unassembled WGS sequence"/>
</dbReference>
<protein>
    <submittedName>
        <fullName evidence="4">Uncharacterized protein</fullName>
    </submittedName>
</protein>
<evidence type="ECO:0000259" key="1">
    <source>
        <dbReference type="Pfam" id="PF22515"/>
    </source>
</evidence>
<dbReference type="InterPro" id="IPR055650">
    <property type="entry name" value="DUF7226"/>
</dbReference>
<feature type="domain" description="DUF7226" evidence="3">
    <location>
        <begin position="293"/>
        <end position="427"/>
    </location>
</feature>
<keyword evidence="5" id="KW-1185">Reference proteome</keyword>
<evidence type="ECO:0000259" key="3">
    <source>
        <dbReference type="Pfam" id="PF23871"/>
    </source>
</evidence>
<comment type="caution">
    <text evidence="4">The sequence shown here is derived from an EMBL/GenBank/DDBJ whole genome shotgun (WGS) entry which is preliminary data.</text>
</comment>
<dbReference type="AlphaFoldDB" id="A0A0R2JMK3"/>
<proteinExistence type="predicted"/>
<dbReference type="Pfam" id="PF22518">
    <property type="entry name" value="DUF6997"/>
    <property type="match status" value="1"/>
</dbReference>
<sequence length="428" mass="49245">MSSKLDESWEKLFDKYNILSEIESNNIFEISADDIKEFREPRLMTKFDWSKSRPELFRKNQLSILPNSRGTYVIGKFKAYESLNYQELKPINVSKPDWVRSFDKFSVTSESVALNLAQMTGMIDQVMGTNVGEPDAVDTITGRLKSGDFKYNIDLLGGMGDSFEFEVGNSQVEIDAGYENISNLAVIEAKNRIPEDFMIRQLYYPYVGYNNLNTRKKVLPIYFTHADDIYGFHIFEFKDINNYSSIKKVKQLNFIIDENLEIHLDDVKYISKNSPNNDEPNNIPFPQADNFTRILDILKYLGSPQNGENLAINYGFDKRQGDYYGNALVYLGLAFRNNHKFELTGIGKIISKMSNNNSRNKKIIELVLSHKIFNLVFENTLNSGGEFDNEYIKKTLLQYSPSVGSESTASRRTSTVKNWISWVLEQII</sequence>
<feature type="domain" description="DUF6996" evidence="1">
    <location>
        <begin position="6"/>
        <end position="74"/>
    </location>
</feature>
<name>A0A0R2JMK3_9LACO</name>
<dbReference type="Pfam" id="PF23871">
    <property type="entry name" value="DUF7226"/>
    <property type="match status" value="1"/>
</dbReference>
<reference evidence="4 5" key="1">
    <citation type="journal article" date="2015" name="Genome Announc.">
        <title>Expanding the biotechnology potential of lactobacilli through comparative genomics of 213 strains and associated genera.</title>
        <authorList>
            <person name="Sun Z."/>
            <person name="Harris H.M."/>
            <person name="McCann A."/>
            <person name="Guo C."/>
            <person name="Argimon S."/>
            <person name="Zhang W."/>
            <person name="Yang X."/>
            <person name="Jeffery I.B."/>
            <person name="Cooney J.C."/>
            <person name="Kagawa T.F."/>
            <person name="Liu W."/>
            <person name="Song Y."/>
            <person name="Salvetti E."/>
            <person name="Wrobel A."/>
            <person name="Rasinkangas P."/>
            <person name="Parkhill J."/>
            <person name="Rea M.C."/>
            <person name="O'Sullivan O."/>
            <person name="Ritari J."/>
            <person name="Douillard F.P."/>
            <person name="Paul Ross R."/>
            <person name="Yang R."/>
            <person name="Briner A.E."/>
            <person name="Felis G.E."/>
            <person name="de Vos W.M."/>
            <person name="Barrangou R."/>
            <person name="Klaenhammer T.R."/>
            <person name="Caufield P.W."/>
            <person name="Cui Y."/>
            <person name="Zhang H."/>
            <person name="O'Toole P.W."/>
        </authorList>
    </citation>
    <scope>NUCLEOTIDE SEQUENCE [LARGE SCALE GENOMIC DNA]</scope>
    <source>
        <strain evidence="4 5">DSM 20593</strain>
    </source>
</reference>
<dbReference type="STRING" id="1616.IV73_GL000150"/>
<dbReference type="InterPro" id="IPR054265">
    <property type="entry name" value="DUF6996"/>
</dbReference>
<evidence type="ECO:0000313" key="5">
    <source>
        <dbReference type="Proteomes" id="UP000051655"/>
    </source>
</evidence>
<organism evidence="4 5">
    <name type="scientific">Weissella kandleri</name>
    <dbReference type="NCBI Taxonomy" id="1616"/>
    <lineage>
        <taxon>Bacteria</taxon>
        <taxon>Bacillati</taxon>
        <taxon>Bacillota</taxon>
        <taxon>Bacilli</taxon>
        <taxon>Lactobacillales</taxon>
        <taxon>Lactobacillaceae</taxon>
        <taxon>Weissella</taxon>
    </lineage>
</organism>
<gene>
    <name evidence="4" type="ORF">IV73_GL000150</name>
</gene>
<dbReference type="PATRIC" id="fig|1616.3.peg.156"/>
<feature type="domain" description="DUF6997" evidence="2">
    <location>
        <begin position="75"/>
        <end position="255"/>
    </location>
</feature>